<organism evidence="2 3">
    <name type="scientific">Streptomyces typhae</name>
    <dbReference type="NCBI Taxonomy" id="2681492"/>
    <lineage>
        <taxon>Bacteria</taxon>
        <taxon>Bacillati</taxon>
        <taxon>Actinomycetota</taxon>
        <taxon>Actinomycetes</taxon>
        <taxon>Kitasatosporales</taxon>
        <taxon>Streptomycetaceae</taxon>
        <taxon>Streptomyces</taxon>
    </lineage>
</organism>
<proteinExistence type="predicted"/>
<dbReference type="InterPro" id="IPR032710">
    <property type="entry name" value="NTF2-like_dom_sf"/>
</dbReference>
<dbReference type="Gene3D" id="3.10.450.50">
    <property type="match status" value="1"/>
</dbReference>
<comment type="caution">
    <text evidence="2">The sequence shown here is derived from an EMBL/GenBank/DDBJ whole genome shotgun (WGS) entry which is preliminary data.</text>
</comment>
<protein>
    <submittedName>
        <fullName evidence="2">Nuclear transport factor 2 family protein</fullName>
    </submittedName>
</protein>
<feature type="domain" description="SnoaL-like" evidence="1">
    <location>
        <begin position="10"/>
        <end position="95"/>
    </location>
</feature>
<dbReference type="Proteomes" id="UP000483802">
    <property type="component" value="Unassembled WGS sequence"/>
</dbReference>
<dbReference type="Pfam" id="PF12680">
    <property type="entry name" value="SnoaL_2"/>
    <property type="match status" value="1"/>
</dbReference>
<sequence length="123" mass="13023">MSDLTELAGRYISIWNEPDEAKRAAAIADLYTTDATYTDPLADVSGHDGIAAVITGARQQFTGFEFKILGDVDANHHIARFQWELVPAAGGENIVIGFDVIATDGAGKLKTVSGFLDKVPAGA</sequence>
<dbReference type="InterPro" id="IPR037401">
    <property type="entry name" value="SnoaL-like"/>
</dbReference>
<dbReference type="AlphaFoldDB" id="A0A6L6X3Y6"/>
<evidence type="ECO:0000313" key="3">
    <source>
        <dbReference type="Proteomes" id="UP000483802"/>
    </source>
</evidence>
<name>A0A6L6X3Y6_9ACTN</name>
<keyword evidence="3" id="KW-1185">Reference proteome</keyword>
<gene>
    <name evidence="2" type="ORF">GPA10_27605</name>
</gene>
<evidence type="ECO:0000259" key="1">
    <source>
        <dbReference type="Pfam" id="PF12680"/>
    </source>
</evidence>
<dbReference type="RefSeq" id="WP_343041387.1">
    <property type="nucleotide sequence ID" value="NZ_WPNZ01000017.1"/>
</dbReference>
<accession>A0A6L6X3Y6</accession>
<dbReference type="EMBL" id="WPNZ01000017">
    <property type="protein sequence ID" value="MVO88427.1"/>
    <property type="molecule type" value="Genomic_DNA"/>
</dbReference>
<reference evidence="2 3" key="1">
    <citation type="submission" date="2019-11" db="EMBL/GenBank/DDBJ databases">
        <title>Streptomyces typhae sp. nov., a novel endophytic actinomycete isolated from the root of cattail pollen (Typha angustifolia L.).</title>
        <authorList>
            <person name="Peng C."/>
        </authorList>
    </citation>
    <scope>NUCLEOTIDE SEQUENCE [LARGE SCALE GENOMIC DNA]</scope>
    <source>
        <strain evidence="3">p1417</strain>
    </source>
</reference>
<dbReference type="SUPFAM" id="SSF54427">
    <property type="entry name" value="NTF2-like"/>
    <property type="match status" value="1"/>
</dbReference>
<evidence type="ECO:0000313" key="2">
    <source>
        <dbReference type="EMBL" id="MVO88427.1"/>
    </source>
</evidence>